<dbReference type="OrthoDB" id="3395250at2"/>
<gene>
    <name evidence="1" type="ORF">DFJ69_0623</name>
</gene>
<evidence type="ECO:0000313" key="1">
    <source>
        <dbReference type="EMBL" id="REE95240.1"/>
    </source>
</evidence>
<sequence>MEIPRKNLIPVATFCGQCSCGCPQLSIDPDAEPERRVVITDDFGQFVQMSTDQFTDIIQQAQEGSLLADVTAAVHRIG</sequence>
<reference evidence="1 2" key="1">
    <citation type="submission" date="2018-08" db="EMBL/GenBank/DDBJ databases">
        <title>Sequencing the genomes of 1000 actinobacteria strains.</title>
        <authorList>
            <person name="Klenk H.-P."/>
        </authorList>
    </citation>
    <scope>NUCLEOTIDE SEQUENCE [LARGE SCALE GENOMIC DNA]</scope>
    <source>
        <strain evidence="1 2">DSM 43927</strain>
    </source>
</reference>
<dbReference type="Proteomes" id="UP000256661">
    <property type="component" value="Unassembled WGS sequence"/>
</dbReference>
<protein>
    <submittedName>
        <fullName evidence="1">Uncharacterized protein</fullName>
    </submittedName>
</protein>
<comment type="caution">
    <text evidence="1">The sequence shown here is derived from an EMBL/GenBank/DDBJ whole genome shotgun (WGS) entry which is preliminary data.</text>
</comment>
<dbReference type="EMBL" id="QTTT01000001">
    <property type="protein sequence ID" value="REE95240.1"/>
    <property type="molecule type" value="Genomic_DNA"/>
</dbReference>
<organism evidence="1 2">
    <name type="scientific">Thermomonospora umbrina</name>
    <dbReference type="NCBI Taxonomy" id="111806"/>
    <lineage>
        <taxon>Bacteria</taxon>
        <taxon>Bacillati</taxon>
        <taxon>Actinomycetota</taxon>
        <taxon>Actinomycetes</taxon>
        <taxon>Streptosporangiales</taxon>
        <taxon>Thermomonosporaceae</taxon>
        <taxon>Thermomonospora</taxon>
    </lineage>
</organism>
<dbReference type="AlphaFoldDB" id="A0A3D9SLG5"/>
<dbReference type="RefSeq" id="WP_116021070.1">
    <property type="nucleotide sequence ID" value="NZ_QTTT01000001.1"/>
</dbReference>
<keyword evidence="2" id="KW-1185">Reference proteome</keyword>
<name>A0A3D9SLG5_9ACTN</name>
<accession>A0A3D9SLG5</accession>
<evidence type="ECO:0000313" key="2">
    <source>
        <dbReference type="Proteomes" id="UP000256661"/>
    </source>
</evidence>
<proteinExistence type="predicted"/>